<keyword evidence="1" id="KW-1133">Transmembrane helix</keyword>
<evidence type="ECO:0000313" key="2">
    <source>
        <dbReference type="EMBL" id="KKP77986.1"/>
    </source>
</evidence>
<sequence>MDNSVIITIVILVAICLLFFLAAINTRKKTFKKKGKMLKDLEALKVGAYSNNPSERITAIIKLDNLLARALQYRFSNEKNCGENLKLAKKLFSRPVYEEIWKIHKLRNQVVHDDMLISEDKMKEAYRIYNLSITKILK</sequence>
<keyword evidence="1" id="KW-0472">Membrane</keyword>
<dbReference type="AlphaFoldDB" id="A0A0G0CP40"/>
<name>A0A0G0CP40_9BACT</name>
<evidence type="ECO:0000313" key="3">
    <source>
        <dbReference type="Proteomes" id="UP000034816"/>
    </source>
</evidence>
<dbReference type="EMBL" id="LBQH01000006">
    <property type="protein sequence ID" value="KKP77986.1"/>
    <property type="molecule type" value="Genomic_DNA"/>
</dbReference>
<gene>
    <name evidence="2" type="ORF">UR73_C0006G0014</name>
</gene>
<accession>A0A0G0CP40</accession>
<proteinExistence type="predicted"/>
<dbReference type="Proteomes" id="UP000034816">
    <property type="component" value="Unassembled WGS sequence"/>
</dbReference>
<evidence type="ECO:0000256" key="1">
    <source>
        <dbReference type="SAM" id="Phobius"/>
    </source>
</evidence>
<evidence type="ECO:0008006" key="4">
    <source>
        <dbReference type="Google" id="ProtNLM"/>
    </source>
</evidence>
<keyword evidence="1" id="KW-0812">Transmembrane</keyword>
<comment type="caution">
    <text evidence="2">The sequence shown here is derived from an EMBL/GenBank/DDBJ whole genome shotgun (WGS) entry which is preliminary data.</text>
</comment>
<reference evidence="2 3" key="1">
    <citation type="journal article" date="2015" name="Nature">
        <title>rRNA introns, odd ribosomes, and small enigmatic genomes across a large radiation of phyla.</title>
        <authorList>
            <person name="Brown C.T."/>
            <person name="Hug L.A."/>
            <person name="Thomas B.C."/>
            <person name="Sharon I."/>
            <person name="Castelle C.J."/>
            <person name="Singh A."/>
            <person name="Wilkins M.J."/>
            <person name="Williams K.H."/>
            <person name="Banfield J.F."/>
        </authorList>
    </citation>
    <scope>NUCLEOTIDE SEQUENCE [LARGE SCALE GENOMIC DNA]</scope>
</reference>
<protein>
    <recommendedName>
        <fullName evidence="4">DUF4145 domain-containing protein</fullName>
    </recommendedName>
</protein>
<feature type="transmembrane region" description="Helical" evidence="1">
    <location>
        <begin position="6"/>
        <end position="24"/>
    </location>
</feature>
<organism evidence="2 3">
    <name type="scientific">candidate division WS6 bacterium GW2011_GWF1_35_23</name>
    <dbReference type="NCBI Taxonomy" id="1619097"/>
    <lineage>
        <taxon>Bacteria</taxon>
        <taxon>Candidatus Dojkabacteria</taxon>
    </lineage>
</organism>